<protein>
    <submittedName>
        <fullName evidence="2">Phosphatidylglycerophosphatase A</fullName>
    </submittedName>
</protein>
<feature type="domain" description="YutG/PgpA" evidence="1">
    <location>
        <begin position="48"/>
        <end position="161"/>
    </location>
</feature>
<dbReference type="CDD" id="cd06971">
    <property type="entry name" value="PgpA"/>
    <property type="match status" value="1"/>
</dbReference>
<dbReference type="PIRSF" id="PIRSF019587">
    <property type="entry name" value="PGPase"/>
    <property type="match status" value="1"/>
</dbReference>
<dbReference type="OrthoDB" id="9793244at2"/>
<evidence type="ECO:0000313" key="2">
    <source>
        <dbReference type="EMBL" id="RVU54329.1"/>
    </source>
</evidence>
<comment type="caution">
    <text evidence="2">The sequence shown here is derived from an EMBL/GenBank/DDBJ whole genome shotgun (WGS) entry which is preliminary data.</text>
</comment>
<dbReference type="InterPro" id="IPR026038">
    <property type="entry name" value="Put_PGPase"/>
</dbReference>
<gene>
    <name evidence="2" type="ORF">EF514_07740</name>
</gene>
<dbReference type="GO" id="GO:0008962">
    <property type="term" value="F:phosphatidylglycerophosphatase activity"/>
    <property type="evidence" value="ECO:0007669"/>
    <property type="project" value="InterPro"/>
</dbReference>
<sequence length="165" mass="18360">MYNYSSEDLYKETLKAFEKINVTPKDIALIVYDLQKPYIDNITMENCEENVREVLKKREVIHAVLTGLAIDELVGRKMFPEPIQSIIENDEGLYGIDEIMALGIVNVYGSIGLTNFGYLDKEKVGIIKDLDKRKKANGDITTFADDIVAAVAAAAASRMAHNGSK</sequence>
<dbReference type="SUPFAM" id="SSF101307">
    <property type="entry name" value="YutG-like"/>
    <property type="match status" value="1"/>
</dbReference>
<evidence type="ECO:0000313" key="3">
    <source>
        <dbReference type="Proteomes" id="UP000288812"/>
    </source>
</evidence>
<dbReference type="InterPro" id="IPR007686">
    <property type="entry name" value="YutG/PgpA"/>
</dbReference>
<dbReference type="EMBL" id="RLIH01000011">
    <property type="protein sequence ID" value="RVU54329.1"/>
    <property type="molecule type" value="Genomic_DNA"/>
</dbReference>
<dbReference type="InterPro" id="IPR036681">
    <property type="entry name" value="PgpA-like_sf"/>
</dbReference>
<dbReference type="Gene3D" id="1.10.3760.10">
    <property type="entry name" value="PgpA-like"/>
    <property type="match status" value="1"/>
</dbReference>
<dbReference type="Proteomes" id="UP000288812">
    <property type="component" value="Unassembled WGS sequence"/>
</dbReference>
<evidence type="ECO:0000259" key="1">
    <source>
        <dbReference type="Pfam" id="PF04608"/>
    </source>
</evidence>
<organism evidence="2 3">
    <name type="scientific">Anaerosphaera multitolerans</name>
    <dbReference type="NCBI Taxonomy" id="2487351"/>
    <lineage>
        <taxon>Bacteria</taxon>
        <taxon>Bacillati</taxon>
        <taxon>Bacillota</taxon>
        <taxon>Tissierellia</taxon>
        <taxon>Tissierellales</taxon>
        <taxon>Peptoniphilaceae</taxon>
        <taxon>Anaerosphaera</taxon>
    </lineage>
</organism>
<name>A0A437S5P4_9FIRM</name>
<dbReference type="GO" id="GO:0006629">
    <property type="term" value="P:lipid metabolic process"/>
    <property type="evidence" value="ECO:0007669"/>
    <property type="project" value="InterPro"/>
</dbReference>
<reference evidence="2 3" key="1">
    <citation type="submission" date="2018-11" db="EMBL/GenBank/DDBJ databases">
        <title>Genome sequencing and assembly of Anaerosphaera sp. nov., GS7-6-2.</title>
        <authorList>
            <person name="Rettenmaier R."/>
            <person name="Liebl W."/>
            <person name="Zverlov V."/>
        </authorList>
    </citation>
    <scope>NUCLEOTIDE SEQUENCE [LARGE SCALE GENOMIC DNA]</scope>
    <source>
        <strain evidence="2 3">GS7-6-2</strain>
    </source>
</reference>
<dbReference type="RefSeq" id="WP_127724861.1">
    <property type="nucleotide sequence ID" value="NZ_RLIH01000011.1"/>
</dbReference>
<dbReference type="Pfam" id="PF04608">
    <property type="entry name" value="PgpA"/>
    <property type="match status" value="1"/>
</dbReference>
<proteinExistence type="predicted"/>
<dbReference type="AlphaFoldDB" id="A0A437S5P4"/>
<keyword evidence="3" id="KW-1185">Reference proteome</keyword>
<accession>A0A437S5P4</accession>